<keyword evidence="5" id="KW-1185">Reference proteome</keyword>
<organism evidence="4 5">
    <name type="scientific">Buddleja alternifolia</name>
    <dbReference type="NCBI Taxonomy" id="168488"/>
    <lineage>
        <taxon>Eukaryota</taxon>
        <taxon>Viridiplantae</taxon>
        <taxon>Streptophyta</taxon>
        <taxon>Embryophyta</taxon>
        <taxon>Tracheophyta</taxon>
        <taxon>Spermatophyta</taxon>
        <taxon>Magnoliopsida</taxon>
        <taxon>eudicotyledons</taxon>
        <taxon>Gunneridae</taxon>
        <taxon>Pentapetalae</taxon>
        <taxon>asterids</taxon>
        <taxon>lamiids</taxon>
        <taxon>Lamiales</taxon>
        <taxon>Scrophulariaceae</taxon>
        <taxon>Buddlejeae</taxon>
        <taxon>Buddleja</taxon>
    </lineage>
</organism>
<sequence length="223" mass="25284">MEEDNNHSTMAIDLINCCSTDFRQQNYDLLFFGYPIATTVTTHSQPEVVTEWIILTESINRNVARVTVGLDVEWRPSHSPRRNPIAVLQICVCDRCLVYQIIHAPYIPDALRNFFFHKHYTFVGVGVKSDLDKLVEDYRIGRHAKAVELAKIAAKAYRMSELRNAGLKELATVVLGRDVEKSRGVTLSGWDACSLTWEQVKYACVDAFGSYEIGRVLNASYYG</sequence>
<dbReference type="InterPro" id="IPR051132">
    <property type="entry name" value="3-5_Exonuclease_domain"/>
</dbReference>
<dbReference type="Pfam" id="PF01612">
    <property type="entry name" value="DNA_pol_A_exo1"/>
    <property type="match status" value="1"/>
</dbReference>
<evidence type="ECO:0000256" key="2">
    <source>
        <dbReference type="ARBA" id="ARBA00022801"/>
    </source>
</evidence>
<dbReference type="InterPro" id="IPR012337">
    <property type="entry name" value="RNaseH-like_sf"/>
</dbReference>
<reference evidence="4" key="1">
    <citation type="submission" date="2019-10" db="EMBL/GenBank/DDBJ databases">
        <authorList>
            <person name="Zhang R."/>
            <person name="Pan Y."/>
            <person name="Wang J."/>
            <person name="Ma R."/>
            <person name="Yu S."/>
        </authorList>
    </citation>
    <scope>NUCLEOTIDE SEQUENCE</scope>
    <source>
        <strain evidence="4">LA-IB0</strain>
        <tissue evidence="4">Leaf</tissue>
    </source>
</reference>
<dbReference type="SUPFAM" id="SSF53098">
    <property type="entry name" value="Ribonuclease H-like"/>
    <property type="match status" value="1"/>
</dbReference>
<keyword evidence="1" id="KW-0540">Nuclease</keyword>
<evidence type="ECO:0000313" key="5">
    <source>
        <dbReference type="Proteomes" id="UP000826271"/>
    </source>
</evidence>
<keyword evidence="2" id="KW-0378">Hydrolase</keyword>
<dbReference type="Gene3D" id="3.30.420.10">
    <property type="entry name" value="Ribonuclease H-like superfamily/Ribonuclease H"/>
    <property type="match status" value="1"/>
</dbReference>
<proteinExistence type="predicted"/>
<dbReference type="CDD" id="cd06141">
    <property type="entry name" value="WRN_exo"/>
    <property type="match status" value="1"/>
</dbReference>
<dbReference type="GO" id="GO:0003676">
    <property type="term" value="F:nucleic acid binding"/>
    <property type="evidence" value="ECO:0007669"/>
    <property type="project" value="InterPro"/>
</dbReference>
<name>A0AAV6WYY8_9LAMI</name>
<dbReference type="SMART" id="SM00474">
    <property type="entry name" value="35EXOc"/>
    <property type="match status" value="1"/>
</dbReference>
<protein>
    <recommendedName>
        <fullName evidence="3">3'-5' exonuclease domain-containing protein</fullName>
    </recommendedName>
</protein>
<gene>
    <name evidence="4" type="ORF">BUALT_Bualt12G0040600</name>
</gene>
<accession>A0AAV6WYY8</accession>
<dbReference type="GO" id="GO:0005634">
    <property type="term" value="C:nucleus"/>
    <property type="evidence" value="ECO:0007669"/>
    <property type="project" value="TreeGrafter"/>
</dbReference>
<evidence type="ECO:0000256" key="1">
    <source>
        <dbReference type="ARBA" id="ARBA00022722"/>
    </source>
</evidence>
<dbReference type="AlphaFoldDB" id="A0AAV6WYY8"/>
<evidence type="ECO:0000259" key="3">
    <source>
        <dbReference type="SMART" id="SM00474"/>
    </source>
</evidence>
<dbReference type="GO" id="GO:0006139">
    <property type="term" value="P:nucleobase-containing compound metabolic process"/>
    <property type="evidence" value="ECO:0007669"/>
    <property type="project" value="InterPro"/>
</dbReference>
<dbReference type="PANTHER" id="PTHR13620:SF105">
    <property type="entry name" value="OS01G0737700 PROTEIN"/>
    <property type="match status" value="1"/>
</dbReference>
<comment type="caution">
    <text evidence="4">The sequence shown here is derived from an EMBL/GenBank/DDBJ whole genome shotgun (WGS) entry which is preliminary data.</text>
</comment>
<dbReference type="Proteomes" id="UP000826271">
    <property type="component" value="Unassembled WGS sequence"/>
</dbReference>
<dbReference type="GO" id="GO:0005737">
    <property type="term" value="C:cytoplasm"/>
    <property type="evidence" value="ECO:0007669"/>
    <property type="project" value="TreeGrafter"/>
</dbReference>
<dbReference type="EMBL" id="WHWC01000012">
    <property type="protein sequence ID" value="KAG8372190.1"/>
    <property type="molecule type" value="Genomic_DNA"/>
</dbReference>
<dbReference type="PANTHER" id="PTHR13620">
    <property type="entry name" value="3-5 EXONUCLEASE"/>
    <property type="match status" value="1"/>
</dbReference>
<feature type="domain" description="3'-5' exonuclease" evidence="3">
    <location>
        <begin position="50"/>
        <end position="222"/>
    </location>
</feature>
<dbReference type="GO" id="GO:0008408">
    <property type="term" value="F:3'-5' exonuclease activity"/>
    <property type="evidence" value="ECO:0007669"/>
    <property type="project" value="InterPro"/>
</dbReference>
<dbReference type="InterPro" id="IPR036397">
    <property type="entry name" value="RNaseH_sf"/>
</dbReference>
<evidence type="ECO:0000313" key="4">
    <source>
        <dbReference type="EMBL" id="KAG8372190.1"/>
    </source>
</evidence>
<dbReference type="InterPro" id="IPR002562">
    <property type="entry name" value="3'-5'_exonuclease_dom"/>
</dbReference>